<dbReference type="InterPro" id="IPR011991">
    <property type="entry name" value="ArsR-like_HTH"/>
</dbReference>
<dbReference type="Proteomes" id="UP000192872">
    <property type="component" value="Unassembled WGS sequence"/>
</dbReference>
<dbReference type="InterPro" id="IPR036390">
    <property type="entry name" value="WH_DNA-bd_sf"/>
</dbReference>
<accession>A0A1W9HYB6</accession>
<dbReference type="InterPro" id="IPR051011">
    <property type="entry name" value="Metal_resp_trans_reg"/>
</dbReference>
<dbReference type="SUPFAM" id="SSF46785">
    <property type="entry name" value="Winged helix' DNA-binding domain"/>
    <property type="match status" value="1"/>
</dbReference>
<keyword evidence="1" id="KW-0805">Transcription regulation</keyword>
<evidence type="ECO:0000259" key="4">
    <source>
        <dbReference type="PROSITE" id="PS50987"/>
    </source>
</evidence>
<evidence type="ECO:0000313" key="6">
    <source>
        <dbReference type="Proteomes" id="UP000192872"/>
    </source>
</evidence>
<dbReference type="Pfam" id="PF12840">
    <property type="entry name" value="HTH_20"/>
    <property type="match status" value="1"/>
</dbReference>
<dbReference type="InterPro" id="IPR001845">
    <property type="entry name" value="HTH_ArsR_DNA-bd_dom"/>
</dbReference>
<dbReference type="RefSeq" id="WP_376802333.1">
    <property type="nucleotide sequence ID" value="NZ_DBNB01000034.1"/>
</dbReference>
<dbReference type="AlphaFoldDB" id="A0A1W9HYB6"/>
<evidence type="ECO:0000256" key="1">
    <source>
        <dbReference type="ARBA" id="ARBA00023015"/>
    </source>
</evidence>
<dbReference type="PANTHER" id="PTHR43132:SF2">
    <property type="entry name" value="ARSENICAL RESISTANCE OPERON REPRESSOR ARSR-RELATED"/>
    <property type="match status" value="1"/>
</dbReference>
<organism evidence="5 6">
    <name type="scientific">Candidatus Raskinella chloraquaticus</name>
    <dbReference type="NCBI Taxonomy" id="1951219"/>
    <lineage>
        <taxon>Bacteria</taxon>
        <taxon>Pseudomonadati</taxon>
        <taxon>Pseudomonadota</taxon>
        <taxon>Alphaproteobacteria</taxon>
        <taxon>Hyphomicrobiales</taxon>
        <taxon>Phreatobacteraceae</taxon>
        <taxon>Candidatus Raskinella</taxon>
    </lineage>
</organism>
<dbReference type="PROSITE" id="PS50987">
    <property type="entry name" value="HTH_ARSR_2"/>
    <property type="match status" value="1"/>
</dbReference>
<protein>
    <submittedName>
        <fullName evidence="5">Transcriptional regulator</fullName>
    </submittedName>
</protein>
<dbReference type="SMART" id="SM00418">
    <property type="entry name" value="HTH_ARSR"/>
    <property type="match status" value="1"/>
</dbReference>
<evidence type="ECO:0000313" key="5">
    <source>
        <dbReference type="EMBL" id="OQW52312.1"/>
    </source>
</evidence>
<feature type="domain" description="HTH arsR-type" evidence="4">
    <location>
        <begin position="1"/>
        <end position="95"/>
    </location>
</feature>
<dbReference type="PRINTS" id="PR00778">
    <property type="entry name" value="HTHARSR"/>
</dbReference>
<dbReference type="PANTHER" id="PTHR43132">
    <property type="entry name" value="ARSENICAL RESISTANCE OPERON REPRESSOR ARSR-RELATED"/>
    <property type="match status" value="1"/>
</dbReference>
<dbReference type="CDD" id="cd00090">
    <property type="entry name" value="HTH_ARSR"/>
    <property type="match status" value="1"/>
</dbReference>
<dbReference type="InterPro" id="IPR036388">
    <property type="entry name" value="WH-like_DNA-bd_sf"/>
</dbReference>
<evidence type="ECO:0000256" key="2">
    <source>
        <dbReference type="ARBA" id="ARBA00023125"/>
    </source>
</evidence>
<comment type="caution">
    <text evidence="5">The sequence shown here is derived from an EMBL/GenBank/DDBJ whole genome shotgun (WGS) entry which is preliminary data.</text>
</comment>
<dbReference type="GO" id="GO:0003700">
    <property type="term" value="F:DNA-binding transcription factor activity"/>
    <property type="evidence" value="ECO:0007669"/>
    <property type="project" value="InterPro"/>
</dbReference>
<reference evidence="5 6" key="1">
    <citation type="journal article" date="2017" name="Water Res.">
        <title>Comammox in drinking water systems.</title>
        <authorList>
            <person name="Wang Y."/>
            <person name="Ma L."/>
            <person name="Mao Y."/>
            <person name="Jiang X."/>
            <person name="Xia Y."/>
            <person name="Yu K."/>
            <person name="Li B."/>
            <person name="Zhang T."/>
        </authorList>
    </citation>
    <scope>NUCLEOTIDE SEQUENCE [LARGE SCALE GENOMIC DNA]</scope>
    <source>
        <strain evidence="5">SG_bin8</strain>
    </source>
</reference>
<proteinExistence type="predicted"/>
<dbReference type="STRING" id="1827387.A4S15_08005"/>
<dbReference type="NCBIfam" id="NF033788">
    <property type="entry name" value="HTH_metalloreg"/>
    <property type="match status" value="1"/>
</dbReference>
<evidence type="ECO:0000256" key="3">
    <source>
        <dbReference type="ARBA" id="ARBA00023163"/>
    </source>
</evidence>
<name>A0A1W9HYB6_9HYPH</name>
<gene>
    <name evidence="5" type="ORF">A4S15_08005</name>
</gene>
<keyword evidence="3" id="KW-0804">Transcription</keyword>
<dbReference type="EMBL" id="LWDL01000013">
    <property type="protein sequence ID" value="OQW52312.1"/>
    <property type="molecule type" value="Genomic_DNA"/>
</dbReference>
<dbReference type="GO" id="GO:0003677">
    <property type="term" value="F:DNA binding"/>
    <property type="evidence" value="ECO:0007669"/>
    <property type="project" value="UniProtKB-KW"/>
</dbReference>
<dbReference type="Gene3D" id="1.10.10.10">
    <property type="entry name" value="Winged helix-like DNA-binding domain superfamily/Winged helix DNA-binding domain"/>
    <property type="match status" value="1"/>
</dbReference>
<sequence>MEDHLAVEMLGALAHEHRIKIFRLLVMAGPSGVPSSDIAAAVGISPTGASFHLKELDRAGLIVSTRHGRFIRYAVQFNGMNQLLTYLTWDCCQGQRELCGSVFKTSTACA</sequence>
<keyword evidence="2" id="KW-0238">DNA-binding</keyword>